<evidence type="ECO:0000313" key="2">
    <source>
        <dbReference type="Proteomes" id="UP001243989"/>
    </source>
</evidence>
<proteinExistence type="predicted"/>
<dbReference type="RefSeq" id="XP_060440505.1">
    <property type="nucleotide sequence ID" value="XM_060591253.1"/>
</dbReference>
<sequence length="193" mass="22001">MQDQAFVCLRSPDHNHNGSQTPRWSTMKLDFRLVGSRLFELLNPGADLIASVPSSHCIPTHRHLCYHLRLTCSSLLQTCPEILGLRRAHPSLFPNTKDGVSEYGGAGRRRTIRVCCELLTLNHPTSRHLLYTGDYSNLLTLPRSPSSPRTVSESPVCRLFQRCWHPTQRLPIGPFIRIPYLAIYSRNYRTARP</sequence>
<dbReference type="GeneID" id="85476115"/>
<dbReference type="AlphaFoldDB" id="A0AAJ0EB00"/>
<protein>
    <submittedName>
        <fullName evidence="1">Uncharacterized protein</fullName>
    </submittedName>
</protein>
<accession>A0AAJ0EB00</accession>
<comment type="caution">
    <text evidence="1">The sequence shown here is derived from an EMBL/GenBank/DDBJ whole genome shotgun (WGS) entry which is preliminary data.</text>
</comment>
<reference evidence="1" key="1">
    <citation type="submission" date="2021-06" db="EMBL/GenBank/DDBJ databases">
        <title>Comparative genomics, transcriptomics and evolutionary studies reveal genomic signatures of adaptation to plant cell wall in hemibiotrophic fungi.</title>
        <authorList>
            <consortium name="DOE Joint Genome Institute"/>
            <person name="Baroncelli R."/>
            <person name="Diaz J.F."/>
            <person name="Benocci T."/>
            <person name="Peng M."/>
            <person name="Battaglia E."/>
            <person name="Haridas S."/>
            <person name="Andreopoulos W."/>
            <person name="Labutti K."/>
            <person name="Pangilinan J."/>
            <person name="Floch G.L."/>
            <person name="Makela M.R."/>
            <person name="Henrissat B."/>
            <person name="Grigoriev I.V."/>
            <person name="Crouch J.A."/>
            <person name="De Vries R.P."/>
            <person name="Sukno S.A."/>
            <person name="Thon M.R."/>
        </authorList>
    </citation>
    <scope>NUCLEOTIDE SEQUENCE</scope>
    <source>
        <strain evidence="1">CBS 102054</strain>
    </source>
</reference>
<keyword evidence="2" id="KW-1185">Reference proteome</keyword>
<name>A0AAJ0EB00_9PEZI</name>
<organism evidence="1 2">
    <name type="scientific">Colletotrichum phormii</name>
    <dbReference type="NCBI Taxonomy" id="359342"/>
    <lineage>
        <taxon>Eukaryota</taxon>
        <taxon>Fungi</taxon>
        <taxon>Dikarya</taxon>
        <taxon>Ascomycota</taxon>
        <taxon>Pezizomycotina</taxon>
        <taxon>Sordariomycetes</taxon>
        <taxon>Hypocreomycetidae</taxon>
        <taxon>Glomerellales</taxon>
        <taxon>Glomerellaceae</taxon>
        <taxon>Colletotrichum</taxon>
        <taxon>Colletotrichum acutatum species complex</taxon>
    </lineage>
</organism>
<gene>
    <name evidence="1" type="ORF">BDP81DRAFT_437715</name>
</gene>
<dbReference type="EMBL" id="JAHMHQ010000024">
    <property type="protein sequence ID" value="KAK1624510.1"/>
    <property type="molecule type" value="Genomic_DNA"/>
</dbReference>
<dbReference type="Proteomes" id="UP001243989">
    <property type="component" value="Unassembled WGS sequence"/>
</dbReference>
<evidence type="ECO:0000313" key="1">
    <source>
        <dbReference type="EMBL" id="KAK1624510.1"/>
    </source>
</evidence>